<evidence type="ECO:0000256" key="5">
    <source>
        <dbReference type="ARBA" id="ARBA00022801"/>
    </source>
</evidence>
<keyword evidence="4 9" id="KW-0227">DNA damage</keyword>
<dbReference type="InterPro" id="IPR036279">
    <property type="entry name" value="5-3_exonuclease_C_sf"/>
</dbReference>
<evidence type="ECO:0000256" key="1">
    <source>
        <dbReference type="ARBA" id="ARBA00004123"/>
    </source>
</evidence>
<evidence type="ECO:0000256" key="10">
    <source>
        <dbReference type="SAM" id="MobiDB-lite"/>
    </source>
</evidence>
<dbReference type="PRINTS" id="PR00853">
    <property type="entry name" value="XPGRADSUPER"/>
</dbReference>
<evidence type="ECO:0000313" key="13">
    <source>
        <dbReference type="EMBL" id="CAG5086799.1"/>
    </source>
</evidence>
<gene>
    <name evidence="13" type="ORF">OKIOD_LOCUS2917</name>
</gene>
<feature type="compositionally biased region" description="Basic and acidic residues" evidence="10">
    <location>
        <begin position="373"/>
        <end position="386"/>
    </location>
</feature>
<reference evidence="13 14" key="1">
    <citation type="submission" date="2021-04" db="EMBL/GenBank/DDBJ databases">
        <authorList>
            <person name="Bliznina A."/>
        </authorList>
    </citation>
    <scope>NUCLEOTIDE SEQUENCE [LARGE SCALE GENOMIC DNA]</scope>
</reference>
<evidence type="ECO:0000259" key="12">
    <source>
        <dbReference type="SMART" id="SM00485"/>
    </source>
</evidence>
<feature type="compositionally biased region" description="Low complexity" evidence="10">
    <location>
        <begin position="528"/>
        <end position="539"/>
    </location>
</feature>
<dbReference type="PANTHER" id="PTHR11081">
    <property type="entry name" value="FLAP ENDONUCLEASE FAMILY MEMBER"/>
    <property type="match status" value="1"/>
</dbReference>
<evidence type="ECO:0000256" key="7">
    <source>
        <dbReference type="ARBA" id="ARBA00023204"/>
    </source>
</evidence>
<keyword evidence="9" id="KW-0269">Exonuclease</keyword>
<feature type="region of interest" description="Disordered" evidence="10">
    <location>
        <begin position="366"/>
        <end position="386"/>
    </location>
</feature>
<comment type="cofactor">
    <cofactor evidence="9">
        <name>Mg(2+)</name>
        <dbReference type="ChEBI" id="CHEBI:18420"/>
    </cofactor>
    <text evidence="9">Binds 2 magnesium ions per subunit. They probably participate in the reaction catalyzed by the enzyme. May bind an additional third magnesium ion after substrate binding.</text>
</comment>
<dbReference type="InterPro" id="IPR006084">
    <property type="entry name" value="XPG/Rad2"/>
</dbReference>
<keyword evidence="7 9" id="KW-0234">DNA repair</keyword>
<dbReference type="InterPro" id="IPR006086">
    <property type="entry name" value="XPG-I_dom"/>
</dbReference>
<dbReference type="InterPro" id="IPR008918">
    <property type="entry name" value="HhH2"/>
</dbReference>
<dbReference type="Gene3D" id="1.10.150.20">
    <property type="entry name" value="5' to 3' exonuclease, C-terminal subdomain"/>
    <property type="match status" value="1"/>
</dbReference>
<accession>A0ABN7RVA1</accession>
<evidence type="ECO:0000256" key="8">
    <source>
        <dbReference type="ARBA" id="ARBA00023242"/>
    </source>
</evidence>
<dbReference type="SMART" id="SM00484">
    <property type="entry name" value="XPGI"/>
    <property type="match status" value="1"/>
</dbReference>
<keyword evidence="9" id="KW-0228">DNA excision</keyword>
<dbReference type="SUPFAM" id="SSF47807">
    <property type="entry name" value="5' to 3' exonuclease, C-terminal subdomain"/>
    <property type="match status" value="1"/>
</dbReference>
<evidence type="ECO:0000256" key="2">
    <source>
        <dbReference type="ARBA" id="ARBA00022722"/>
    </source>
</evidence>
<feature type="domain" description="XPG N-terminal" evidence="12">
    <location>
        <begin position="1"/>
        <end position="102"/>
    </location>
</feature>
<dbReference type="EMBL" id="OU015568">
    <property type="protein sequence ID" value="CAG5086799.1"/>
    <property type="molecule type" value="Genomic_DNA"/>
</dbReference>
<feature type="domain" description="XPG-I" evidence="11">
    <location>
        <begin position="139"/>
        <end position="210"/>
    </location>
</feature>
<keyword evidence="9" id="KW-0238">DNA-binding</keyword>
<dbReference type="Pfam" id="PF00752">
    <property type="entry name" value="XPG_N"/>
    <property type="match status" value="1"/>
</dbReference>
<evidence type="ECO:0000259" key="11">
    <source>
        <dbReference type="SMART" id="SM00484"/>
    </source>
</evidence>
<comment type="function">
    <text evidence="9">5'-&gt;3' double-stranded DNA exonuclease which may also possess a cryptic 3'-&gt;5' double-stranded DNA exonuclease activity. Functions in DNA mismatch repair.</text>
</comment>
<proteinExistence type="inferred from homology"/>
<protein>
    <recommendedName>
        <fullName evidence="9">Exonuclease 1</fullName>
        <ecNumber evidence="9">3.1.-.-</ecNumber>
    </recommendedName>
</protein>
<dbReference type="InterPro" id="IPR029060">
    <property type="entry name" value="PIN-like_dom_sf"/>
</dbReference>
<evidence type="ECO:0000256" key="4">
    <source>
        <dbReference type="ARBA" id="ARBA00022763"/>
    </source>
</evidence>
<dbReference type="InterPro" id="IPR006085">
    <property type="entry name" value="XPG_DNA_repair_N"/>
</dbReference>
<evidence type="ECO:0000313" key="14">
    <source>
        <dbReference type="Proteomes" id="UP001158576"/>
    </source>
</evidence>
<sequence>MGISGLYEFIKPCVDKIQTLKAIRGQVVAVDMPCWVHRGAVQDAQGVVMNPERPSEKINAFCLKRLELLKKFNITPICVFDGEKLPSKKATNETRRARREENRQKAIEALKNNQSSWNFFIQAIRISPEITQGVKSMCREKGYMVITAPYEADAQLAWLSREKRVDAVITEDSDLFIFGTKRLITKLQDDGKCQIVDQNKIDSVKELEKFDDKLRWLRYACIMQGCDYFPKGIPGFGLKTSIKLLVRAFEQDDHSLKAIMEKKNSYFNSKQLAKWEPNTAEKITDAEDTFYYQLIVDTKNKSVQPFQPYPEGKSDADYPQCGSIKTIEDVRKSLQEKNLNILEAVGGKAEVKMEAKDNPMIVQSPKTATSLKRKSDHDGGIRKKEFKPDKSWRLDITKAMGSESLLPVSNDCRKSFKSVVPGRKTVETPDAEMRSKYFRESSVGSVSDTQSSSRSITPPTKSKFLDDLFAGDEEFLSASRPLKPKEEAPKPDLSSFDKLFLSKEANKTASQKEEVKEEKNSDEIVFVSKKSPVKASPKKLTPSRKIISQKRKSTPSAGQAKISSFFTKK</sequence>
<keyword evidence="8 9" id="KW-0539">Nucleus</keyword>
<keyword evidence="3 9" id="KW-0479">Metal-binding</keyword>
<feature type="region of interest" description="Disordered" evidence="10">
    <location>
        <begin position="528"/>
        <end position="569"/>
    </location>
</feature>
<evidence type="ECO:0000256" key="6">
    <source>
        <dbReference type="ARBA" id="ARBA00022842"/>
    </source>
</evidence>
<dbReference type="CDD" id="cd09857">
    <property type="entry name" value="PIN_EXO1"/>
    <property type="match status" value="1"/>
</dbReference>
<feature type="compositionally biased region" description="Polar residues" evidence="10">
    <location>
        <begin position="554"/>
        <end position="569"/>
    </location>
</feature>
<dbReference type="Pfam" id="PF00867">
    <property type="entry name" value="XPG_I"/>
    <property type="match status" value="1"/>
</dbReference>
<dbReference type="SUPFAM" id="SSF88723">
    <property type="entry name" value="PIN domain-like"/>
    <property type="match status" value="1"/>
</dbReference>
<dbReference type="Gene3D" id="3.40.50.1010">
    <property type="entry name" value="5'-nuclease"/>
    <property type="match status" value="1"/>
</dbReference>
<name>A0ABN7RVA1_OIKDI</name>
<dbReference type="SMART" id="SM00279">
    <property type="entry name" value="HhH2"/>
    <property type="match status" value="1"/>
</dbReference>
<dbReference type="Proteomes" id="UP001158576">
    <property type="component" value="Chromosome PAR"/>
</dbReference>
<keyword evidence="9" id="KW-0267">Excision nuclease</keyword>
<feature type="region of interest" description="Disordered" evidence="10">
    <location>
        <begin position="439"/>
        <end position="464"/>
    </location>
</feature>
<comment type="similarity">
    <text evidence="9">Belongs to the XPG/RAD2 endonuclease family. EXO1 subfamily.</text>
</comment>
<dbReference type="InterPro" id="IPR044752">
    <property type="entry name" value="PIN-like_EXO1"/>
</dbReference>
<feature type="region of interest" description="Disordered" evidence="10">
    <location>
        <begin position="476"/>
        <end position="496"/>
    </location>
</feature>
<keyword evidence="2 9" id="KW-0540">Nuclease</keyword>
<feature type="compositionally biased region" description="Low complexity" evidence="10">
    <location>
        <begin position="441"/>
        <end position="455"/>
    </location>
</feature>
<keyword evidence="6 9" id="KW-0460">Magnesium</keyword>
<evidence type="ECO:0000256" key="3">
    <source>
        <dbReference type="ARBA" id="ARBA00022723"/>
    </source>
</evidence>
<organism evidence="13 14">
    <name type="scientific">Oikopleura dioica</name>
    <name type="common">Tunicate</name>
    <dbReference type="NCBI Taxonomy" id="34765"/>
    <lineage>
        <taxon>Eukaryota</taxon>
        <taxon>Metazoa</taxon>
        <taxon>Chordata</taxon>
        <taxon>Tunicata</taxon>
        <taxon>Appendicularia</taxon>
        <taxon>Copelata</taxon>
        <taxon>Oikopleuridae</taxon>
        <taxon>Oikopleura</taxon>
    </lineage>
</organism>
<dbReference type="EC" id="3.1.-.-" evidence="9"/>
<evidence type="ECO:0000256" key="9">
    <source>
        <dbReference type="RuleBase" id="RU910737"/>
    </source>
</evidence>
<keyword evidence="14" id="KW-1185">Reference proteome</keyword>
<dbReference type="PANTHER" id="PTHR11081:SF8">
    <property type="entry name" value="EXONUCLEASE 1"/>
    <property type="match status" value="1"/>
</dbReference>
<dbReference type="SMART" id="SM00485">
    <property type="entry name" value="XPGN"/>
    <property type="match status" value="1"/>
</dbReference>
<keyword evidence="5 9" id="KW-0378">Hydrolase</keyword>
<comment type="subcellular location">
    <subcellularLocation>
        <location evidence="1 9">Nucleus</location>
    </subcellularLocation>
</comment>